<dbReference type="EMBL" id="VTRV01000232">
    <property type="protein sequence ID" value="TZF81674.1"/>
    <property type="molecule type" value="Genomic_DNA"/>
</dbReference>
<feature type="chain" id="PRO_5023097834" description="Secreted protein" evidence="2">
    <location>
        <begin position="20"/>
        <end position="279"/>
    </location>
</feature>
<reference evidence="3 4" key="1">
    <citation type="submission" date="2019-08" db="EMBL/GenBank/DDBJ databases">
        <title>Draft genome sequence of Lysobacter sp. UKS-15.</title>
        <authorList>
            <person name="Im W.-T."/>
        </authorList>
    </citation>
    <scope>NUCLEOTIDE SEQUENCE [LARGE SCALE GENOMIC DNA]</scope>
    <source>
        <strain evidence="3 4">UKS-15</strain>
    </source>
</reference>
<dbReference type="RefSeq" id="WP_187770829.1">
    <property type="nucleotide sequence ID" value="NZ_VTRV01000232.1"/>
</dbReference>
<accession>A0A5D8YN32</accession>
<evidence type="ECO:0000313" key="3">
    <source>
        <dbReference type="EMBL" id="TZF81674.1"/>
    </source>
</evidence>
<keyword evidence="4" id="KW-1185">Reference proteome</keyword>
<gene>
    <name evidence="3" type="ORF">FW784_13550</name>
</gene>
<evidence type="ECO:0000256" key="1">
    <source>
        <dbReference type="SAM" id="MobiDB-lite"/>
    </source>
</evidence>
<proteinExistence type="predicted"/>
<evidence type="ECO:0000256" key="2">
    <source>
        <dbReference type="SAM" id="SignalP"/>
    </source>
</evidence>
<protein>
    <recommendedName>
        <fullName evidence="5">Secreted protein</fullName>
    </recommendedName>
</protein>
<feature type="region of interest" description="Disordered" evidence="1">
    <location>
        <begin position="31"/>
        <end position="54"/>
    </location>
</feature>
<name>A0A5D8YN32_9GAMM</name>
<keyword evidence="2" id="KW-0732">Signal</keyword>
<organism evidence="3 4">
    <name type="scientific">Cognatilysobacter lacus</name>
    <dbReference type="NCBI Taxonomy" id="1643323"/>
    <lineage>
        <taxon>Bacteria</taxon>
        <taxon>Pseudomonadati</taxon>
        <taxon>Pseudomonadota</taxon>
        <taxon>Gammaproteobacteria</taxon>
        <taxon>Lysobacterales</taxon>
        <taxon>Lysobacteraceae</taxon>
        <taxon>Cognatilysobacter</taxon>
    </lineage>
</organism>
<sequence length="279" mass="29208">MLRRVALCLSLLTISACNGAEQGGAASRAAKSSAANAGAPHQPQPAHEAKPAGDTYANMPYAKARGALLAAGWLPLRTPECRTNVGGDAPVCNALPETDSCSGDGHCLMRFAKPGGAQRLTLHAFGDASKWNGPDADFMVLSSETRALPSAAPAACPGKDFKAFLHAYATSASVRSAFTAPVVKAAELHSDEQGDRVEPVAYASSDYNGFNLAYDGRAFHHIDAEGHTDSAPLPVQTTDAADGGTTVRYAYGSSEGRAYRFERSGDCWRLVEQLPPALD</sequence>
<dbReference type="AlphaFoldDB" id="A0A5D8YN32"/>
<evidence type="ECO:0000313" key="4">
    <source>
        <dbReference type="Proteomes" id="UP000323164"/>
    </source>
</evidence>
<feature type="signal peptide" evidence="2">
    <location>
        <begin position="1"/>
        <end position="19"/>
    </location>
</feature>
<dbReference type="PROSITE" id="PS51257">
    <property type="entry name" value="PROKAR_LIPOPROTEIN"/>
    <property type="match status" value="1"/>
</dbReference>
<comment type="caution">
    <text evidence="3">The sequence shown here is derived from an EMBL/GenBank/DDBJ whole genome shotgun (WGS) entry which is preliminary data.</text>
</comment>
<evidence type="ECO:0008006" key="5">
    <source>
        <dbReference type="Google" id="ProtNLM"/>
    </source>
</evidence>
<dbReference type="Proteomes" id="UP000323164">
    <property type="component" value="Unassembled WGS sequence"/>
</dbReference>